<dbReference type="AlphaFoldDB" id="A0A437MCM2"/>
<proteinExistence type="predicted"/>
<reference evidence="1 2" key="1">
    <citation type="submission" date="2019-01" db="EMBL/GenBank/DDBJ databases">
        <authorList>
            <person name="Chen W.-M."/>
        </authorList>
    </citation>
    <scope>NUCLEOTIDE SEQUENCE [LARGE SCALE GENOMIC DNA]</scope>
    <source>
        <strain evidence="1 2">CCP-6</strain>
    </source>
</reference>
<dbReference type="OrthoDB" id="6943389at2"/>
<comment type="caution">
    <text evidence="1">The sequence shown here is derived from an EMBL/GenBank/DDBJ whole genome shotgun (WGS) entry which is preliminary data.</text>
</comment>
<evidence type="ECO:0000313" key="1">
    <source>
        <dbReference type="EMBL" id="RVT95313.1"/>
    </source>
</evidence>
<organism evidence="1 2">
    <name type="scientific">Rhodovarius crocodyli</name>
    <dbReference type="NCBI Taxonomy" id="1979269"/>
    <lineage>
        <taxon>Bacteria</taxon>
        <taxon>Pseudomonadati</taxon>
        <taxon>Pseudomonadota</taxon>
        <taxon>Alphaproteobacteria</taxon>
        <taxon>Acetobacterales</taxon>
        <taxon>Roseomonadaceae</taxon>
        <taxon>Rhodovarius</taxon>
    </lineage>
</organism>
<dbReference type="Proteomes" id="UP000282957">
    <property type="component" value="Unassembled WGS sequence"/>
</dbReference>
<accession>A0A437MCM2</accession>
<keyword evidence="2" id="KW-1185">Reference proteome</keyword>
<sequence>MKETIVFHFEGALADSHRLNFYESSRFQYAAARLLVKLSSFRRSGNIPQKITPGKNTQINLVAQAEGSFNLNVEDIPDEPQKEDKKKSPHFDSNLSDLIAYVAEKLLKKIGDDSIGVIDDSEGEGSSDFTQLDQLAQDMIEKKTTLSEVPQGSSDLVRRRVAEISRERRLSVLKDKMIKLDAGSGPKLVAMSAPLMSEMATILRTSAETMEVRSTNRDGQQIVFYLNKDMAEDIEVAIVDEDITDILGDIEQFNKVTGWGKIKIRSETNENKVATFNIPRYILSSVKKELIDNMKRDLVYLKAFFVRDQAGEMIRMIVVEILPTPTE</sequence>
<protein>
    <submittedName>
        <fullName evidence="1">Uncharacterized protein</fullName>
    </submittedName>
</protein>
<dbReference type="EMBL" id="SACL01000006">
    <property type="protein sequence ID" value="RVT95313.1"/>
    <property type="molecule type" value="Genomic_DNA"/>
</dbReference>
<gene>
    <name evidence="1" type="ORF">EOD42_17165</name>
</gene>
<dbReference type="RefSeq" id="WP_127788800.1">
    <property type="nucleotide sequence ID" value="NZ_SACL01000006.1"/>
</dbReference>
<evidence type="ECO:0000313" key="2">
    <source>
        <dbReference type="Proteomes" id="UP000282957"/>
    </source>
</evidence>
<name>A0A437MCM2_9PROT</name>